<comment type="caution">
    <text evidence="2">The sequence shown here is derived from an EMBL/GenBank/DDBJ whole genome shotgun (WGS) entry which is preliminary data.</text>
</comment>
<protein>
    <submittedName>
        <fullName evidence="2">Uncharacterized protein</fullName>
    </submittedName>
</protein>
<feature type="signal peptide" evidence="1">
    <location>
        <begin position="1"/>
        <end position="23"/>
    </location>
</feature>
<keyword evidence="1" id="KW-0732">Signal</keyword>
<organism evidence="2 3">
    <name type="scientific">Mycena maculata</name>
    <dbReference type="NCBI Taxonomy" id="230809"/>
    <lineage>
        <taxon>Eukaryota</taxon>
        <taxon>Fungi</taxon>
        <taxon>Dikarya</taxon>
        <taxon>Basidiomycota</taxon>
        <taxon>Agaricomycotina</taxon>
        <taxon>Agaricomycetes</taxon>
        <taxon>Agaricomycetidae</taxon>
        <taxon>Agaricales</taxon>
        <taxon>Marasmiineae</taxon>
        <taxon>Mycenaceae</taxon>
        <taxon>Mycena</taxon>
    </lineage>
</organism>
<proteinExistence type="predicted"/>
<dbReference type="Proteomes" id="UP001215280">
    <property type="component" value="Unassembled WGS sequence"/>
</dbReference>
<gene>
    <name evidence="2" type="ORF">DFH07DRAFT_808039</name>
</gene>
<keyword evidence="3" id="KW-1185">Reference proteome</keyword>
<reference evidence="2" key="1">
    <citation type="submission" date="2023-03" db="EMBL/GenBank/DDBJ databases">
        <title>Massive genome expansion in bonnet fungi (Mycena s.s.) driven by repeated elements and novel gene families across ecological guilds.</title>
        <authorList>
            <consortium name="Lawrence Berkeley National Laboratory"/>
            <person name="Harder C.B."/>
            <person name="Miyauchi S."/>
            <person name="Viragh M."/>
            <person name="Kuo A."/>
            <person name="Thoen E."/>
            <person name="Andreopoulos B."/>
            <person name="Lu D."/>
            <person name="Skrede I."/>
            <person name="Drula E."/>
            <person name="Henrissat B."/>
            <person name="Morin E."/>
            <person name="Kohler A."/>
            <person name="Barry K."/>
            <person name="LaButti K."/>
            <person name="Morin E."/>
            <person name="Salamov A."/>
            <person name="Lipzen A."/>
            <person name="Mereny Z."/>
            <person name="Hegedus B."/>
            <person name="Baldrian P."/>
            <person name="Stursova M."/>
            <person name="Weitz H."/>
            <person name="Taylor A."/>
            <person name="Grigoriev I.V."/>
            <person name="Nagy L.G."/>
            <person name="Martin F."/>
            <person name="Kauserud H."/>
        </authorList>
    </citation>
    <scope>NUCLEOTIDE SEQUENCE</scope>
    <source>
        <strain evidence="2">CBHHK188m</strain>
    </source>
</reference>
<evidence type="ECO:0000313" key="3">
    <source>
        <dbReference type="Proteomes" id="UP001215280"/>
    </source>
</evidence>
<dbReference type="EMBL" id="JARJLG010000029">
    <property type="protein sequence ID" value="KAJ7767876.1"/>
    <property type="molecule type" value="Genomic_DNA"/>
</dbReference>
<evidence type="ECO:0000256" key="1">
    <source>
        <dbReference type="SAM" id="SignalP"/>
    </source>
</evidence>
<name>A0AAD7NMQ8_9AGAR</name>
<sequence>MTRHHSFYLSPLQLAAFLAPTFSKSTLGGCTFPSPAPSESGYSPSFLSMSFSPPSPTFGNHTRKQLPWLLPLPQDERQSIKESQPRCSSFTMPKMKTVFSNSVCVYILAKRGDVSLQKPLLKNVVALLANIRQANVSSRSEVVVDKEALVEDMPASKEEKEYKDAEKD</sequence>
<accession>A0AAD7NMQ8</accession>
<feature type="chain" id="PRO_5041984423" evidence="1">
    <location>
        <begin position="24"/>
        <end position="168"/>
    </location>
</feature>
<dbReference type="AlphaFoldDB" id="A0AAD7NMQ8"/>
<evidence type="ECO:0000313" key="2">
    <source>
        <dbReference type="EMBL" id="KAJ7767876.1"/>
    </source>
</evidence>